<comment type="caution">
    <text evidence="7">The sequence shown here is derived from an EMBL/GenBank/DDBJ whole genome shotgun (WGS) entry which is preliminary data.</text>
</comment>
<evidence type="ECO:0000256" key="1">
    <source>
        <dbReference type="ARBA" id="ARBA00009500"/>
    </source>
</evidence>
<proteinExistence type="inferred from homology"/>
<evidence type="ECO:0000313" key="7">
    <source>
        <dbReference type="EMBL" id="GFG40739.1"/>
    </source>
</evidence>
<feature type="domain" description="Serpin" evidence="6">
    <location>
        <begin position="2"/>
        <end position="351"/>
    </location>
</feature>
<evidence type="ECO:0000256" key="3">
    <source>
        <dbReference type="ARBA" id="ARBA00022900"/>
    </source>
</evidence>
<keyword evidence="3" id="KW-0722">Serine protease inhibitor</keyword>
<dbReference type="InterPro" id="IPR000215">
    <property type="entry name" value="Serpin_fam"/>
</dbReference>
<dbReference type="AlphaFoldDB" id="A0A6L2Q795"/>
<organism evidence="7 8">
    <name type="scientific">Coptotermes formosanus</name>
    <name type="common">Formosan subterranean termite</name>
    <dbReference type="NCBI Taxonomy" id="36987"/>
    <lineage>
        <taxon>Eukaryota</taxon>
        <taxon>Metazoa</taxon>
        <taxon>Ecdysozoa</taxon>
        <taxon>Arthropoda</taxon>
        <taxon>Hexapoda</taxon>
        <taxon>Insecta</taxon>
        <taxon>Pterygota</taxon>
        <taxon>Neoptera</taxon>
        <taxon>Polyneoptera</taxon>
        <taxon>Dictyoptera</taxon>
        <taxon>Blattodea</taxon>
        <taxon>Blattoidea</taxon>
        <taxon>Termitoidae</taxon>
        <taxon>Rhinotermitidae</taxon>
        <taxon>Coptotermes</taxon>
    </lineage>
</organism>
<dbReference type="Pfam" id="PF00079">
    <property type="entry name" value="Serpin"/>
    <property type="match status" value="1"/>
</dbReference>
<dbReference type="SUPFAM" id="SSF56574">
    <property type="entry name" value="Serpins"/>
    <property type="match status" value="1"/>
</dbReference>
<dbReference type="InterPro" id="IPR042185">
    <property type="entry name" value="Serpin_sf_2"/>
</dbReference>
<dbReference type="PANTHER" id="PTHR11461:SF211">
    <property type="entry name" value="GH10112P-RELATED"/>
    <property type="match status" value="1"/>
</dbReference>
<dbReference type="SMART" id="SM00093">
    <property type="entry name" value="SERPIN"/>
    <property type="match status" value="1"/>
</dbReference>
<name>A0A6L2Q795_COPFO</name>
<dbReference type="Gene3D" id="2.30.39.10">
    <property type="entry name" value="Alpha-1-antitrypsin, domain 1"/>
    <property type="match status" value="1"/>
</dbReference>
<dbReference type="InterPro" id="IPR023796">
    <property type="entry name" value="Serpin_dom"/>
</dbReference>
<sequence>MTPPFRKSSSQFSTSITQGSGGNTEAQLTQVLHLDAQQSKQGYSQLTRNLKESSGNVTLEFANAAFLKEGYQVKPQFENILEQDFQSTIQPTDFNNPPVAADKINSWVANETHDKIQNLVSPDTLPDSTILVLSNAIYFKGLWETPFQERETRNHNFFVQPNSPKEVPTMHLAANLLTGNLDELDSRWLQLPFQGNRFYLLIILPNAQDGVQSLVNNIAGSEIFDLINNLEHRGSSPEVVLSLPKFKLDTTLELGPALQEIGLTDIFTLQANLSGISEQSLLVSQVVQKAHIEVDEKGATAAAATGIVACWIIMLVSYTPPVVFTVDHPFLVLLVDNLNKLPLFTCRVSDPATS</sequence>
<dbReference type="GO" id="GO:0005615">
    <property type="term" value="C:extracellular space"/>
    <property type="evidence" value="ECO:0007669"/>
    <property type="project" value="InterPro"/>
</dbReference>
<dbReference type="EMBL" id="BLKM01002585">
    <property type="protein sequence ID" value="GFG40739.1"/>
    <property type="molecule type" value="Genomic_DNA"/>
</dbReference>
<evidence type="ECO:0000256" key="5">
    <source>
        <dbReference type="SAM" id="MobiDB-lite"/>
    </source>
</evidence>
<keyword evidence="2" id="KW-0646">Protease inhibitor</keyword>
<dbReference type="InterPro" id="IPR036186">
    <property type="entry name" value="Serpin_sf"/>
</dbReference>
<feature type="region of interest" description="Disordered" evidence="5">
    <location>
        <begin position="1"/>
        <end position="22"/>
    </location>
</feature>
<dbReference type="PROSITE" id="PS00284">
    <property type="entry name" value="SERPIN"/>
    <property type="match status" value="1"/>
</dbReference>
<evidence type="ECO:0000259" key="6">
    <source>
        <dbReference type="SMART" id="SM00093"/>
    </source>
</evidence>
<dbReference type="PANTHER" id="PTHR11461">
    <property type="entry name" value="SERINE PROTEASE INHIBITOR, SERPIN"/>
    <property type="match status" value="1"/>
</dbReference>
<dbReference type="GO" id="GO:0004867">
    <property type="term" value="F:serine-type endopeptidase inhibitor activity"/>
    <property type="evidence" value="ECO:0007669"/>
    <property type="project" value="UniProtKB-KW"/>
</dbReference>
<feature type="compositionally biased region" description="Polar residues" evidence="5">
    <location>
        <begin position="7"/>
        <end position="22"/>
    </location>
</feature>
<protein>
    <recommendedName>
        <fullName evidence="6">Serpin domain-containing protein</fullName>
    </recommendedName>
</protein>
<comment type="similarity">
    <text evidence="1 4">Belongs to the serpin family.</text>
</comment>
<evidence type="ECO:0000256" key="4">
    <source>
        <dbReference type="RuleBase" id="RU000411"/>
    </source>
</evidence>
<dbReference type="CDD" id="cd19601">
    <property type="entry name" value="serpin42Da-like"/>
    <property type="match status" value="1"/>
</dbReference>
<keyword evidence="8" id="KW-1185">Reference proteome</keyword>
<accession>A0A6L2Q795</accession>
<dbReference type="Gene3D" id="3.30.497.10">
    <property type="entry name" value="Antithrombin, subunit I, domain 2"/>
    <property type="match status" value="1"/>
</dbReference>
<gene>
    <name evidence="7" type="ORF">Cfor_12398</name>
</gene>
<dbReference type="InterPro" id="IPR042178">
    <property type="entry name" value="Serpin_sf_1"/>
</dbReference>
<evidence type="ECO:0000313" key="8">
    <source>
        <dbReference type="Proteomes" id="UP000502823"/>
    </source>
</evidence>
<reference evidence="8" key="1">
    <citation type="submission" date="2020-01" db="EMBL/GenBank/DDBJ databases">
        <title>Draft genome sequence of the Termite Coptotermes fromosanus.</title>
        <authorList>
            <person name="Itakura S."/>
            <person name="Yosikawa Y."/>
            <person name="Umezawa K."/>
        </authorList>
    </citation>
    <scope>NUCLEOTIDE SEQUENCE [LARGE SCALE GENOMIC DNA]</scope>
</reference>
<dbReference type="InterPro" id="IPR023795">
    <property type="entry name" value="Serpin_CS"/>
</dbReference>
<dbReference type="Proteomes" id="UP000502823">
    <property type="component" value="Unassembled WGS sequence"/>
</dbReference>
<dbReference type="OrthoDB" id="671595at2759"/>
<dbReference type="InParanoid" id="A0A6L2Q795"/>
<evidence type="ECO:0000256" key="2">
    <source>
        <dbReference type="ARBA" id="ARBA00022690"/>
    </source>
</evidence>